<accession>A0ABN2N0Y7</accession>
<gene>
    <name evidence="2" type="ORF">GCM10009750_34240</name>
</gene>
<evidence type="ECO:0000259" key="1">
    <source>
        <dbReference type="SMART" id="SM00986"/>
    </source>
</evidence>
<dbReference type="InterPro" id="IPR005122">
    <property type="entry name" value="Uracil-DNA_glycosylase-like"/>
</dbReference>
<dbReference type="RefSeq" id="WP_246205498.1">
    <property type="nucleotide sequence ID" value="NZ_BAAANK010000011.1"/>
</dbReference>
<organism evidence="2 3">
    <name type="scientific">Agromyces salentinus</name>
    <dbReference type="NCBI Taxonomy" id="269421"/>
    <lineage>
        <taxon>Bacteria</taxon>
        <taxon>Bacillati</taxon>
        <taxon>Actinomycetota</taxon>
        <taxon>Actinomycetes</taxon>
        <taxon>Micrococcales</taxon>
        <taxon>Microbacteriaceae</taxon>
        <taxon>Agromyces</taxon>
    </lineage>
</organism>
<dbReference type="SUPFAM" id="SSF52141">
    <property type="entry name" value="Uracil-DNA glycosylase-like"/>
    <property type="match status" value="1"/>
</dbReference>
<keyword evidence="3" id="KW-1185">Reference proteome</keyword>
<dbReference type="Gene3D" id="3.40.470.10">
    <property type="entry name" value="Uracil-DNA glycosylase-like domain"/>
    <property type="match status" value="1"/>
</dbReference>
<dbReference type="Pfam" id="PF03167">
    <property type="entry name" value="UDG"/>
    <property type="match status" value="1"/>
</dbReference>
<evidence type="ECO:0000313" key="2">
    <source>
        <dbReference type="EMBL" id="GAA1845047.1"/>
    </source>
</evidence>
<sequence>MDDTARRGRGTQPDRFAALRDEIAADPANASYTAQGWRPLITGSPASRVLIVSQAPGRRAQESGIPFNDASGDRLLRWLGVTRPEFDDVSRFAIVPMDFYYPGKGASGDLPPRRGIAEAWHPRILSVVRPKLTILVGAHAQRFHLGDRRRPTLTETVRAWREVGPDVIPVVHPSPLNVGWHQRNPWFEEELVPDLRRRVAAALGTGGAEA</sequence>
<dbReference type="InterPro" id="IPR047124">
    <property type="entry name" value="HI_0220.2"/>
</dbReference>
<reference evidence="2 3" key="1">
    <citation type="journal article" date="2019" name="Int. J. Syst. Evol. Microbiol.">
        <title>The Global Catalogue of Microorganisms (GCM) 10K type strain sequencing project: providing services to taxonomists for standard genome sequencing and annotation.</title>
        <authorList>
            <consortium name="The Broad Institute Genomics Platform"/>
            <consortium name="The Broad Institute Genome Sequencing Center for Infectious Disease"/>
            <person name="Wu L."/>
            <person name="Ma J."/>
        </authorList>
    </citation>
    <scope>NUCLEOTIDE SEQUENCE [LARGE SCALE GENOMIC DNA]</scope>
    <source>
        <strain evidence="2 3">JCM 14323</strain>
    </source>
</reference>
<protein>
    <submittedName>
        <fullName evidence="2">Uracil-DNA glycosylase family protein</fullName>
    </submittedName>
</protein>
<dbReference type="SMART" id="SM00987">
    <property type="entry name" value="UreE_C"/>
    <property type="match status" value="1"/>
</dbReference>
<proteinExistence type="predicted"/>
<dbReference type="Proteomes" id="UP001501746">
    <property type="component" value="Unassembled WGS sequence"/>
</dbReference>
<dbReference type="SMART" id="SM00986">
    <property type="entry name" value="UDG"/>
    <property type="match status" value="1"/>
</dbReference>
<dbReference type="EMBL" id="BAAANK010000011">
    <property type="protein sequence ID" value="GAA1845047.1"/>
    <property type="molecule type" value="Genomic_DNA"/>
</dbReference>
<comment type="caution">
    <text evidence="2">The sequence shown here is derived from an EMBL/GenBank/DDBJ whole genome shotgun (WGS) entry which is preliminary data.</text>
</comment>
<evidence type="ECO:0000313" key="3">
    <source>
        <dbReference type="Proteomes" id="UP001501746"/>
    </source>
</evidence>
<feature type="domain" description="Uracil-DNA glycosylase-like" evidence="1">
    <location>
        <begin position="40"/>
        <end position="196"/>
    </location>
</feature>
<dbReference type="InterPro" id="IPR036895">
    <property type="entry name" value="Uracil-DNA_glycosylase-like_sf"/>
</dbReference>
<name>A0ABN2N0Y7_9MICO</name>
<dbReference type="PANTHER" id="PTHR42160">
    <property type="entry name" value="URACIL-DNA GLYCOSYLASE SUPERFAMILY PROTEIN"/>
    <property type="match status" value="1"/>
</dbReference>
<dbReference type="PANTHER" id="PTHR42160:SF1">
    <property type="entry name" value="URACIL-DNA GLYCOSYLASE SUPERFAMILY PROTEIN"/>
    <property type="match status" value="1"/>
</dbReference>
<dbReference type="CDD" id="cd10033">
    <property type="entry name" value="UDG_like"/>
    <property type="match status" value="1"/>
</dbReference>